<dbReference type="InterPro" id="IPR056729">
    <property type="entry name" value="GMPPB_C"/>
</dbReference>
<dbReference type="OrthoDB" id="15372at2157"/>
<evidence type="ECO:0000256" key="10">
    <source>
        <dbReference type="ARBA" id="ARBA00048247"/>
    </source>
</evidence>
<dbReference type="Pfam" id="PF25087">
    <property type="entry name" value="GMPPB_C"/>
    <property type="match status" value="1"/>
</dbReference>
<gene>
    <name evidence="14" type="ORF">SAMN05192554_12067</name>
</gene>
<evidence type="ECO:0000256" key="6">
    <source>
        <dbReference type="ARBA" id="ARBA00022679"/>
    </source>
</evidence>
<dbReference type="Gene3D" id="3.90.550.10">
    <property type="entry name" value="Spore Coat Polysaccharide Biosynthesis Protein SpsA, Chain A"/>
    <property type="match status" value="1"/>
</dbReference>
<comment type="pathway">
    <text evidence="2">Nucleotide-sugar biosynthesis; UDP-N-acetyl-alpha-D-glucosamine biosynthesis; UDP-N-acetyl-alpha-D-glucosamine from N-acetyl-alpha-D-glucosamine 1-phosphate: step 1/1.</text>
</comment>
<feature type="domain" description="Mannose-1-phosphate guanyltransferase C-terminal" evidence="13">
    <location>
        <begin position="263"/>
        <end position="332"/>
    </location>
</feature>
<sequence>MSITAAVVLAAGEGERLRPLTRNRPKPMLPAANRPIIEYVFDALVDAGIEELHVVVGYKRDRVQGHIGSTYRGVPVTYHAQERQLGSAHATLQARDALDEDFLVVNGDQIAQGDLVADVMAAHDAESAVTLAVIESDEASMYGAVETDGERVTRIVERPGGDEYRLLNAGVYACDASLFDAVEYAIEQGDELTLPNIISSHVDSGFEVRAARTSGLWTDATYPWDLLAVGQQLLDRGDIDATEVREGVWCAERVRVHEDAVLRPPVVVSADSEIGANAVVGPHVALGQNVTVGSNATVERSVLDADTRVGAGSTLVDCVTGQGVTLGPGCVAPGGPADVAIGTTVHEDRRLGALVADRATARGGVTFAPGTLVGPNAELDAGTTVSGVIPENGRVMR</sequence>
<feature type="domain" description="Nucleotidyl transferase" evidence="12">
    <location>
        <begin position="6"/>
        <end position="233"/>
    </location>
</feature>
<dbReference type="CDD" id="cd04181">
    <property type="entry name" value="NTP_transferase"/>
    <property type="match status" value="1"/>
</dbReference>
<dbReference type="EMBL" id="FNIA01000020">
    <property type="protein sequence ID" value="SDN21097.1"/>
    <property type="molecule type" value="Genomic_DNA"/>
</dbReference>
<keyword evidence="7" id="KW-0548">Nucleotidyltransferase</keyword>
<reference evidence="14 15" key="1">
    <citation type="submission" date="2016-10" db="EMBL/GenBank/DDBJ databases">
        <authorList>
            <person name="de Groot N.N."/>
        </authorList>
    </citation>
    <scope>NUCLEOTIDE SEQUENCE [LARGE SCALE GENOMIC DNA]</scope>
    <source>
        <strain evidence="15">EB21,IBRC-M 10013,KCTC 4048</strain>
    </source>
</reference>
<accession>A0A1G9ZJ17</accession>
<dbReference type="AlphaFoldDB" id="A0A1G9ZJ17"/>
<evidence type="ECO:0000256" key="3">
    <source>
        <dbReference type="ARBA" id="ARBA00012225"/>
    </source>
</evidence>
<dbReference type="Pfam" id="PF00483">
    <property type="entry name" value="NTP_transferase"/>
    <property type="match status" value="1"/>
</dbReference>
<evidence type="ECO:0000259" key="13">
    <source>
        <dbReference type="Pfam" id="PF25087"/>
    </source>
</evidence>
<keyword evidence="9" id="KW-0012">Acyltransferase</keyword>
<keyword evidence="6 14" id="KW-0808">Transferase</keyword>
<evidence type="ECO:0000313" key="15">
    <source>
        <dbReference type="Proteomes" id="UP000199370"/>
    </source>
</evidence>
<dbReference type="EC" id="2.7.7.23" evidence="4"/>
<evidence type="ECO:0000256" key="7">
    <source>
        <dbReference type="ARBA" id="ARBA00022695"/>
    </source>
</evidence>
<dbReference type="RefSeq" id="WP_089735336.1">
    <property type="nucleotide sequence ID" value="NZ_FNIA01000020.1"/>
</dbReference>
<dbReference type="GO" id="GO:0003977">
    <property type="term" value="F:UDP-N-acetylglucosamine diphosphorylase activity"/>
    <property type="evidence" value="ECO:0007669"/>
    <property type="project" value="UniProtKB-EC"/>
</dbReference>
<evidence type="ECO:0000256" key="1">
    <source>
        <dbReference type="ARBA" id="ARBA00005166"/>
    </source>
</evidence>
<evidence type="ECO:0000256" key="9">
    <source>
        <dbReference type="ARBA" id="ARBA00023315"/>
    </source>
</evidence>
<dbReference type="InterPro" id="IPR011004">
    <property type="entry name" value="Trimer_LpxA-like_sf"/>
</dbReference>
<comment type="catalytic activity">
    <reaction evidence="10">
        <text>alpha-D-glucosamine 1-phosphate + acetyl-CoA = N-acetyl-alpha-D-glucosamine 1-phosphate + CoA + H(+)</text>
        <dbReference type="Rhea" id="RHEA:13725"/>
        <dbReference type="ChEBI" id="CHEBI:15378"/>
        <dbReference type="ChEBI" id="CHEBI:57287"/>
        <dbReference type="ChEBI" id="CHEBI:57288"/>
        <dbReference type="ChEBI" id="CHEBI:57776"/>
        <dbReference type="ChEBI" id="CHEBI:58516"/>
        <dbReference type="EC" id="2.3.1.157"/>
    </reaction>
</comment>
<evidence type="ECO:0000256" key="2">
    <source>
        <dbReference type="ARBA" id="ARBA00005208"/>
    </source>
</evidence>
<name>A0A1G9ZJ17_9EURY</name>
<dbReference type="Proteomes" id="UP000199370">
    <property type="component" value="Unassembled WGS sequence"/>
</dbReference>
<organism evidence="14 15">
    <name type="scientific">Haloarchaeobius iranensis</name>
    <dbReference type="NCBI Taxonomy" id="996166"/>
    <lineage>
        <taxon>Archaea</taxon>
        <taxon>Methanobacteriati</taxon>
        <taxon>Methanobacteriota</taxon>
        <taxon>Stenosarchaea group</taxon>
        <taxon>Halobacteria</taxon>
        <taxon>Halobacteriales</taxon>
        <taxon>Halorubellaceae</taxon>
        <taxon>Haloarchaeobius</taxon>
    </lineage>
</organism>
<evidence type="ECO:0000259" key="12">
    <source>
        <dbReference type="Pfam" id="PF00483"/>
    </source>
</evidence>
<dbReference type="InterPro" id="IPR005835">
    <property type="entry name" value="NTP_transferase_dom"/>
</dbReference>
<evidence type="ECO:0000256" key="11">
    <source>
        <dbReference type="ARBA" id="ARBA00048493"/>
    </source>
</evidence>
<dbReference type="InterPro" id="IPR029044">
    <property type="entry name" value="Nucleotide-diphossugar_trans"/>
</dbReference>
<evidence type="ECO:0000256" key="5">
    <source>
        <dbReference type="ARBA" id="ARBA00013414"/>
    </source>
</evidence>
<evidence type="ECO:0000256" key="8">
    <source>
        <dbReference type="ARBA" id="ARBA00023268"/>
    </source>
</evidence>
<comment type="pathway">
    <text evidence="1">Nucleotide-sugar biosynthesis; UDP-N-acetyl-alpha-D-glucosamine biosynthesis; N-acetyl-alpha-D-glucosamine 1-phosphate from alpha-D-glucosamine 6-phosphate (route II): step 2/2.</text>
</comment>
<dbReference type="STRING" id="996166.SAMN05192554_12067"/>
<evidence type="ECO:0000313" key="14">
    <source>
        <dbReference type="EMBL" id="SDN21097.1"/>
    </source>
</evidence>
<proteinExistence type="predicted"/>
<dbReference type="SUPFAM" id="SSF53448">
    <property type="entry name" value="Nucleotide-diphospho-sugar transferases"/>
    <property type="match status" value="1"/>
</dbReference>
<dbReference type="InterPro" id="IPR018357">
    <property type="entry name" value="Hexapep_transf_CS"/>
</dbReference>
<dbReference type="Gene3D" id="2.160.10.10">
    <property type="entry name" value="Hexapeptide repeat proteins"/>
    <property type="match status" value="1"/>
</dbReference>
<keyword evidence="8" id="KW-0511">Multifunctional enzyme</keyword>
<dbReference type="EC" id="2.3.1.157" evidence="3"/>
<dbReference type="PANTHER" id="PTHR43584">
    <property type="entry name" value="NUCLEOTIDYL TRANSFERASE"/>
    <property type="match status" value="1"/>
</dbReference>
<dbReference type="PROSITE" id="PS00101">
    <property type="entry name" value="HEXAPEP_TRANSFERASES"/>
    <property type="match status" value="1"/>
</dbReference>
<dbReference type="PANTHER" id="PTHR43584:SF8">
    <property type="entry name" value="N-ACETYLMURAMATE ALPHA-1-PHOSPHATE URIDYLYLTRANSFERASE"/>
    <property type="match status" value="1"/>
</dbReference>
<evidence type="ECO:0000256" key="4">
    <source>
        <dbReference type="ARBA" id="ARBA00012457"/>
    </source>
</evidence>
<dbReference type="GO" id="GO:0019134">
    <property type="term" value="F:glucosamine-1-phosphate N-acetyltransferase activity"/>
    <property type="evidence" value="ECO:0007669"/>
    <property type="project" value="UniProtKB-EC"/>
</dbReference>
<keyword evidence="15" id="KW-1185">Reference proteome</keyword>
<dbReference type="SUPFAM" id="SSF51161">
    <property type="entry name" value="Trimeric LpxA-like enzymes"/>
    <property type="match status" value="1"/>
</dbReference>
<dbReference type="InterPro" id="IPR050065">
    <property type="entry name" value="GlmU-like"/>
</dbReference>
<comment type="catalytic activity">
    <reaction evidence="11">
        <text>N-acetyl-alpha-D-glucosamine 1-phosphate + UTP + H(+) = UDP-N-acetyl-alpha-D-glucosamine + diphosphate</text>
        <dbReference type="Rhea" id="RHEA:13509"/>
        <dbReference type="ChEBI" id="CHEBI:15378"/>
        <dbReference type="ChEBI" id="CHEBI:33019"/>
        <dbReference type="ChEBI" id="CHEBI:46398"/>
        <dbReference type="ChEBI" id="CHEBI:57705"/>
        <dbReference type="ChEBI" id="CHEBI:57776"/>
        <dbReference type="EC" id="2.7.7.23"/>
    </reaction>
</comment>
<protein>
    <recommendedName>
        <fullName evidence="5">Bifunctional protein GlmU</fullName>
        <ecNumber evidence="3">2.3.1.157</ecNumber>
        <ecNumber evidence="4">2.7.7.23</ecNumber>
    </recommendedName>
</protein>